<dbReference type="InterPro" id="IPR007753">
    <property type="entry name" value="Orbi_VP4"/>
</dbReference>
<dbReference type="CDD" id="cd20758">
    <property type="entry name" value="capping_2-OMTase_Orbivirus"/>
    <property type="match status" value="1"/>
</dbReference>
<name>A0A8E8R9N3_9REOV</name>
<dbReference type="Pfam" id="PF05059">
    <property type="entry name" value="Orbi_VP4"/>
    <property type="match status" value="1"/>
</dbReference>
<evidence type="ECO:0000256" key="7">
    <source>
        <dbReference type="ARBA" id="ARBA00022844"/>
    </source>
</evidence>
<dbReference type="Gene3D" id="1.20.1280.200">
    <property type="entry name" value="Orbivirus VP4 core protein, C-terminal domain"/>
    <property type="match status" value="1"/>
</dbReference>
<evidence type="ECO:0000256" key="6">
    <source>
        <dbReference type="ARBA" id="ARBA00022770"/>
    </source>
</evidence>
<organism evidence="8">
    <name type="scientific">Mudumu virus</name>
    <dbReference type="NCBI Taxonomy" id="2841875"/>
    <lineage>
        <taxon>Viruses</taxon>
        <taxon>Riboviria</taxon>
        <taxon>Orthornavirae</taxon>
        <taxon>Duplornaviricota</taxon>
        <taxon>Resentoviricetes</taxon>
        <taxon>Reovirales</taxon>
        <taxon>Sedoreoviridae</taxon>
        <taxon>Orbivirus</taxon>
    </lineage>
</organism>
<keyword evidence="5" id="KW-0167">Capsid protein</keyword>
<evidence type="ECO:0000256" key="4">
    <source>
        <dbReference type="ARBA" id="ARBA00021787"/>
    </source>
</evidence>
<accession>A0A8E8R9N3</accession>
<reference evidence="8" key="1">
    <citation type="submission" date="2021-03" db="EMBL/GenBank/DDBJ databases">
        <title>New orbiviruses detected in biting midges and mosquitoes from the Zambezi region, Namibia.</title>
        <authorList>
            <person name="Guggemos H.D."/>
            <person name="Fendt M."/>
            <person name="Hermanns K."/>
            <person name="Hieke C."/>
            <person name="Heyde V."/>
            <person name="Mfune J.K.E."/>
            <person name="Borgemeister C."/>
            <person name="Junglen S."/>
        </authorList>
    </citation>
    <scope>NUCLEOTIDE SEQUENCE</scope>
    <source>
        <strain evidence="8">CP67-NA-2018</strain>
    </source>
</reference>
<dbReference type="EMBL" id="MW815109">
    <property type="protein sequence ID" value="QWF36634.1"/>
    <property type="molecule type" value="Genomic_RNA"/>
</dbReference>
<evidence type="ECO:0000256" key="1">
    <source>
        <dbReference type="ARBA" id="ARBA00002541"/>
    </source>
</evidence>
<sequence length="651" mass="75949">MSHAVIFLSSSLKSLVQDLYLNTIEITASTKINELWLQNGKHMTDVYAIGALRNFTLRQLRGHGFIFIRYNQDKIHTKNGDAPKDIVISTSQLKLTEPHAAKKLESIIGEGRIRLRREFGNILRRYALTVAEELHGSEIETLMQSNPRRHKIYGLPMMPPRIENGRIRDDILLEGDVSTDEKLVSMLDYVTVSADVVYYVGCGDLRTLQKFSKRDKLRFQRVKWVCIDPIVKHTEYKNVESLALTINSAEDLRKLKRPGFEHMLLWDVRTERTNQTDEEWEEDCLIQDTLGEMIAMANKDWLHMAVIKRRIPIKKDKIRLFSSYLIPQPGADSNLYELRNIMILDGKSWIQRDHIPKATATVVDSGDMRRLVERFQGAQKGRILKKRIIEGLHITRRNGLLHRSNLTRADLFYLTNRMNMDLRCSINNVVETSFISTLWVGDAKFTGYDDFPYDRRYCMLHFSSENLLVLDGNGFILWLMWHHDEGIQNQPYDPWWAEQFAVISRRTNFPDHLPDVSLCRFIGLRTESSLLRLRSEIVHKRVDLVKSLGLDVSGHLYVALLSGRYCVDLLWWIKMITQWSNLEGKDKVKQLKETHAEVIEWKEEKVDEAWHLVEDLIAALQHASLLLRDICSDDFERWIEVLRSIRAVNWK</sequence>
<protein>
    <recommendedName>
        <fullName evidence="4">Core protein VP4</fullName>
    </recommendedName>
</protein>
<comment type="similarity">
    <text evidence="3">Belongs to the orbivirus VP4 family.</text>
</comment>
<evidence type="ECO:0000256" key="2">
    <source>
        <dbReference type="ARBA" id="ARBA00004328"/>
    </source>
</evidence>
<dbReference type="GO" id="GO:0039624">
    <property type="term" value="C:viral outer capsid"/>
    <property type="evidence" value="ECO:0007669"/>
    <property type="project" value="UniProtKB-KW"/>
</dbReference>
<comment type="function">
    <text evidence="1">The VP4 protein is one of the five proteins (with VP1, VP3, VP6 and VP7) which form the inner capsid of the virus.</text>
</comment>
<comment type="subcellular location">
    <subcellularLocation>
        <location evidence="2">Virion</location>
    </subcellularLocation>
</comment>
<evidence type="ECO:0000256" key="3">
    <source>
        <dbReference type="ARBA" id="ARBA00009708"/>
    </source>
</evidence>
<evidence type="ECO:0000313" key="8">
    <source>
        <dbReference type="EMBL" id="QWF36634.1"/>
    </source>
</evidence>
<proteinExistence type="inferred from homology"/>
<gene>
    <name evidence="8" type="primary">VP4</name>
</gene>
<keyword evidence="6" id="KW-1152">Outer capsid protein</keyword>
<dbReference type="Gene3D" id="3.40.50.150">
    <property type="entry name" value="Vaccinia Virus protein VP39"/>
    <property type="match status" value="1"/>
</dbReference>
<evidence type="ECO:0000256" key="5">
    <source>
        <dbReference type="ARBA" id="ARBA00022561"/>
    </source>
</evidence>
<keyword evidence="7" id="KW-0946">Virion</keyword>
<dbReference type="InterPro" id="IPR029063">
    <property type="entry name" value="SAM-dependent_MTases_sf"/>
</dbReference>
<dbReference type="InterPro" id="IPR043026">
    <property type="entry name" value="Orbi_VP4_C"/>
</dbReference>